<sequence length="161" mass="18218">MDKHHCIFRKSYSAAGIRQTPGELAAFSDQERQNFALFWLADQAEDSLMLGYFTSEAILEEHAKRFILKPLTTPAIALGQAEAQQLRRLDTPPVLPPLHGVFGTAFSGYLLKPDSEEASDKLMLFYTADYRSELLGVFDAAEATQVLTEHYDRRRQQCMLC</sequence>
<keyword evidence="2" id="KW-1185">Reference proteome</keyword>
<evidence type="ECO:0000313" key="2">
    <source>
        <dbReference type="Proteomes" id="UP000190064"/>
    </source>
</evidence>
<comment type="caution">
    <text evidence="1">The sequence shown here is derived from an EMBL/GenBank/DDBJ whole genome shotgun (WGS) entry which is preliminary data.</text>
</comment>
<name>A0A1T1HB21_OCELI</name>
<organism evidence="1 2">
    <name type="scientific">Oceanospirillum linum</name>
    <dbReference type="NCBI Taxonomy" id="966"/>
    <lineage>
        <taxon>Bacteria</taxon>
        <taxon>Pseudomonadati</taxon>
        <taxon>Pseudomonadota</taxon>
        <taxon>Gammaproteobacteria</taxon>
        <taxon>Oceanospirillales</taxon>
        <taxon>Oceanospirillaceae</taxon>
        <taxon>Oceanospirillum</taxon>
    </lineage>
</organism>
<reference evidence="1" key="1">
    <citation type="submission" date="2017-02" db="EMBL/GenBank/DDBJ databases">
        <title>Draft Genome Sequence of the Salt Water Bacterium Oceanospirillum linum ATCC 11336.</title>
        <authorList>
            <person name="Trachtenberg A.M."/>
            <person name="Carney J.G."/>
            <person name="Linnane J.D."/>
            <person name="Rheaume B.A."/>
            <person name="Pitts N.L."/>
            <person name="Mykles D.L."/>
            <person name="Maclea K.S."/>
        </authorList>
    </citation>
    <scope>NUCLEOTIDE SEQUENCE [LARGE SCALE GENOMIC DNA]</scope>
    <source>
        <strain evidence="1">ATCC 11336</strain>
    </source>
</reference>
<protein>
    <submittedName>
        <fullName evidence="1">Uncharacterized protein</fullName>
    </submittedName>
</protein>
<gene>
    <name evidence="1" type="ORF">BTA35_0208340</name>
</gene>
<dbReference type="Proteomes" id="UP000190064">
    <property type="component" value="Unassembled WGS sequence"/>
</dbReference>
<proteinExistence type="predicted"/>
<dbReference type="RefSeq" id="WP_078319364.1">
    <property type="nucleotide sequence ID" value="NZ_FXTS01000003.1"/>
</dbReference>
<dbReference type="AlphaFoldDB" id="A0A1T1HB21"/>
<dbReference type="EMBL" id="MTSD02000003">
    <property type="protein sequence ID" value="OOV87013.1"/>
    <property type="molecule type" value="Genomic_DNA"/>
</dbReference>
<evidence type="ECO:0000313" key="1">
    <source>
        <dbReference type="EMBL" id="OOV87013.1"/>
    </source>
</evidence>
<accession>A0A1T1HB21</accession>